<proteinExistence type="predicted"/>
<evidence type="ECO:0000313" key="2">
    <source>
        <dbReference type="Proteomes" id="UP000828390"/>
    </source>
</evidence>
<dbReference type="AlphaFoldDB" id="A0A9D4FF41"/>
<gene>
    <name evidence="1" type="ORF">DPMN_148210</name>
</gene>
<comment type="caution">
    <text evidence="1">The sequence shown here is derived from an EMBL/GenBank/DDBJ whole genome shotgun (WGS) entry which is preliminary data.</text>
</comment>
<reference evidence="1" key="1">
    <citation type="journal article" date="2019" name="bioRxiv">
        <title>The Genome of the Zebra Mussel, Dreissena polymorpha: A Resource for Invasive Species Research.</title>
        <authorList>
            <person name="McCartney M.A."/>
            <person name="Auch B."/>
            <person name="Kono T."/>
            <person name="Mallez S."/>
            <person name="Zhang Y."/>
            <person name="Obille A."/>
            <person name="Becker A."/>
            <person name="Abrahante J.E."/>
            <person name="Garbe J."/>
            <person name="Badalamenti J.P."/>
            <person name="Herman A."/>
            <person name="Mangelson H."/>
            <person name="Liachko I."/>
            <person name="Sullivan S."/>
            <person name="Sone E.D."/>
            <person name="Koren S."/>
            <person name="Silverstein K.A.T."/>
            <person name="Beckman K.B."/>
            <person name="Gohl D.M."/>
        </authorList>
    </citation>
    <scope>NUCLEOTIDE SEQUENCE</scope>
    <source>
        <strain evidence="1">Duluth1</strain>
        <tissue evidence="1">Whole animal</tissue>
    </source>
</reference>
<reference evidence="1" key="2">
    <citation type="submission" date="2020-11" db="EMBL/GenBank/DDBJ databases">
        <authorList>
            <person name="McCartney M.A."/>
            <person name="Auch B."/>
            <person name="Kono T."/>
            <person name="Mallez S."/>
            <person name="Becker A."/>
            <person name="Gohl D.M."/>
            <person name="Silverstein K.A.T."/>
            <person name="Koren S."/>
            <person name="Bechman K.B."/>
            <person name="Herman A."/>
            <person name="Abrahante J.E."/>
            <person name="Garbe J."/>
        </authorList>
    </citation>
    <scope>NUCLEOTIDE SEQUENCE</scope>
    <source>
        <strain evidence="1">Duluth1</strain>
        <tissue evidence="1">Whole animal</tissue>
    </source>
</reference>
<organism evidence="1 2">
    <name type="scientific">Dreissena polymorpha</name>
    <name type="common">Zebra mussel</name>
    <name type="synonym">Mytilus polymorpha</name>
    <dbReference type="NCBI Taxonomy" id="45954"/>
    <lineage>
        <taxon>Eukaryota</taxon>
        <taxon>Metazoa</taxon>
        <taxon>Spiralia</taxon>
        <taxon>Lophotrochozoa</taxon>
        <taxon>Mollusca</taxon>
        <taxon>Bivalvia</taxon>
        <taxon>Autobranchia</taxon>
        <taxon>Heteroconchia</taxon>
        <taxon>Euheterodonta</taxon>
        <taxon>Imparidentia</taxon>
        <taxon>Neoheterodontei</taxon>
        <taxon>Myida</taxon>
        <taxon>Dreissenoidea</taxon>
        <taxon>Dreissenidae</taxon>
        <taxon>Dreissena</taxon>
    </lineage>
</organism>
<dbReference type="Proteomes" id="UP000828390">
    <property type="component" value="Unassembled WGS sequence"/>
</dbReference>
<name>A0A9D4FF41_DREPO</name>
<accession>A0A9D4FF41</accession>
<keyword evidence="2" id="KW-1185">Reference proteome</keyword>
<protein>
    <submittedName>
        <fullName evidence="1">Uncharacterized protein</fullName>
    </submittedName>
</protein>
<evidence type="ECO:0000313" key="1">
    <source>
        <dbReference type="EMBL" id="KAH3794672.1"/>
    </source>
</evidence>
<dbReference type="EMBL" id="JAIWYP010000007">
    <property type="protein sequence ID" value="KAH3794672.1"/>
    <property type="molecule type" value="Genomic_DNA"/>
</dbReference>
<sequence length="295" mass="32790">MIVKDTTHLFHLQFRKVNMSNSSFSNLKIVNLNVERIGALRRKKGIKYIRRVAEKTNADIIVLHRGCPDDEIDGYKKHHGCKDDGSKLLYNIYTITVSPITKPQCSIVYTLNNFAVFTGLSVLSVASYGRVSRSFSLASWEPVIFAEGSALALTNLVRALHDCIGATETPVLSIGRIPIPINIDEVKYYAQKGNVDWDARYLEEIQENICNDTYITTERVMTSVRDLNKLKVRSCDNGSNETDVVIASRCLNTAELCPLDLNHTTGTTGRSGSIQGFRPTTSLKLPLHPPTMLGA</sequence>